<dbReference type="Pfam" id="PF21075">
    <property type="entry name" value="GDH_ACT1"/>
    <property type="match status" value="1"/>
</dbReference>
<feature type="domain" description="NAD-specific glutamate dehydrogenase C-terminal" evidence="3">
    <location>
        <begin position="1269"/>
        <end position="1606"/>
    </location>
</feature>
<dbReference type="Pfam" id="PF21076">
    <property type="entry name" value="GDH_ACT2"/>
    <property type="match status" value="1"/>
</dbReference>
<dbReference type="STRING" id="305900.GV64_16845"/>
<feature type="domain" description="NAD-glutamate dehydrogenase catalytic" evidence="2">
    <location>
        <begin position="730"/>
        <end position="1224"/>
    </location>
</feature>
<dbReference type="eggNOG" id="COG2902">
    <property type="taxonomic scope" value="Bacteria"/>
</dbReference>
<dbReference type="InterPro" id="IPR028971">
    <property type="entry name" value="NAD-GDH_cat"/>
</dbReference>
<evidence type="ECO:0000259" key="2">
    <source>
        <dbReference type="Pfam" id="PF05088"/>
    </source>
</evidence>
<dbReference type="InterPro" id="IPR036291">
    <property type="entry name" value="NAD(P)-bd_dom_sf"/>
</dbReference>
<keyword evidence="1" id="KW-0560">Oxidoreductase</keyword>
<dbReference type="GO" id="GO:0004352">
    <property type="term" value="F:glutamate dehydrogenase (NAD+) activity"/>
    <property type="evidence" value="ECO:0007669"/>
    <property type="project" value="InterPro"/>
</dbReference>
<accession>A0A081KDE7</accession>
<name>A0A081KDE7_9GAMM</name>
<keyword evidence="8" id="KW-1185">Reference proteome</keyword>
<proteinExistence type="predicted"/>
<dbReference type="InterPro" id="IPR049058">
    <property type="entry name" value="NAD_Glu_DH_HM2"/>
</dbReference>
<dbReference type="RefSeq" id="WP_020583936.1">
    <property type="nucleotide sequence ID" value="NZ_JOJP01000001.1"/>
</dbReference>
<dbReference type="InterPro" id="IPR007780">
    <property type="entry name" value="NAD_Glu_DH_bac"/>
</dbReference>
<feature type="domain" description="NAD-glutamate dehydrogenase ACT2" evidence="5">
    <location>
        <begin position="408"/>
        <end position="495"/>
    </location>
</feature>
<sequence length="1617" mass="183839">MGQLNSQEREETLDKLIDDLAAHIPVEQMDGFREFVYRYYSLDTREDLVSGNWQDFLGATQSFWKFIQYHNPDQPRIEVINPEYNMHGWHSTHTVIRILHRDMPFVVDSVRMKLNEYGSTIHLLRNGVLYSRRSEDMTLLFSDEQVEGEFISRESFVYLEIDRCEDQGELDQLMDQLNAVLGDVSRVVDDFDEMTGRVKRLAAVIGHLNTLPGALLKEEDEVQEFLEWLLDDNFTFLGYEELIVTEHEGDRRLIRPSESLLGLLRPANDDGPGQLALEPFIEHDLFELTERLSFSKASVRSSVHRPAYPDFITIRRFDEQGRIVGEARIVGLYTSPVYRKTPYAIPYIRNKVSAIIQRSGLDPKSHHGKDLVQILEIFPRDELFQTTQDELFQTAMSILRMQERKQIKVFIRQDPYGPFCSALIFVPRDIYSTDFRQRIEKILCHRLEAEDSEFTTYFSESILARVHFVFKLKGRIDYNLDVITREIILAASSWSDDLREAVLEAFGEVRGNKLLSRFTEGFSAAYKEAFKPQSAVTDIRHFERMSAHRPLSMGFYQSLNDEAGQVHLKLYHFIEPLPLADQIPIIENLGLRVLGEYPYLIRNSSGETIWIHDFQLSFDSRINIDLQKVGPVFQEAFEKIWFGEAENDRFNRLVLSAGLSWRQVAMLRAYSRYLKQVRVGFSQSYIAETLCNNIDIARLLVELFEVRFNPQLELSQTQRLAHQQQIQQKILQALDQVAVLSEDKLIRWYQNVIKATQRTNFYQQDETGNTKSYISLKMAAREIPDIPKPVPLYEIFVYSPIVEGVHLRGGKVARGGLRWSDRVEDFRTEVLGLVKAQQVKNALIVPVGAKGGFVPKQLPLDGSREEIMAEGVRCYKTFIRGLLDITDNLVEGNVVHPEDVVIYDESDSYLVVAADKGTATFSDIANGIAAEYNFWLGDAFASGGSVGYDHKKMGITAKGAWVSVQRHFREKGIHVQQDVISAVGIGDMSGDVFGNGMLCSETIALVGAFNHQHIFVDPNPDVYQSFAERRRLFELPRSSWTDYDTSLISEGGGIFSRQAKSIAISPAMQQRFGITANHLPPNELIRSMLRAPVDLLWNGGIGTYIKSMNETHNDVGDKANDPLRINGCEVQASVVGEGGNLGLSQLGRMEYALQGGGLNTDFIDNSGGVDCSDHEVNIKILLNDIVASGDMTVKQRNQLLESMTDEVSSLVLTNNYRQTQAISVVESDVVSRMGEYRRFMEHLERQGKLDRTIEFLPDNEAIADRSGSGQGLTRPELSLLVSYSKADLKEALLNSTVIDDDYLAQELYSAFPQILVENFPDEIKRHRLRKEIISTQIANHLIDMMGITFVHRLQMTTGASSPEIARAFSASRDVFDVSRYWMMIEQLDHQISSALQYKMMGSLIKLVRRTTRWFIRLKRQDLAPAECVEHYGPRVRQFLDCFAESLSEEERAELNKAVESMVAEGVPQELALIVAGQRYLLSALPVIRAADETGVPLEVAIRTFFAVGARLELNWYGSALSQLEVTNHWQSLARDSARDELNWQQRKLSKGLIGLAQDGVPIEQTIDEWIVKNHALISRWQNMLADIRSAPQADLAMFSVANRELMDLAQVSLHGNT</sequence>
<evidence type="ECO:0000313" key="8">
    <source>
        <dbReference type="Proteomes" id="UP000027997"/>
    </source>
</evidence>
<evidence type="ECO:0000259" key="5">
    <source>
        <dbReference type="Pfam" id="PF21076"/>
    </source>
</evidence>
<dbReference type="InterPro" id="IPR049064">
    <property type="entry name" value="NAD_Glu_DH_ACT3"/>
</dbReference>
<dbReference type="PIRSF" id="PIRSF036761">
    <property type="entry name" value="GDH_Mll4104"/>
    <property type="match status" value="1"/>
</dbReference>
<dbReference type="GO" id="GO:0004069">
    <property type="term" value="F:L-aspartate:2-oxoglutarate aminotransferase activity"/>
    <property type="evidence" value="ECO:0007669"/>
    <property type="project" value="InterPro"/>
</dbReference>
<evidence type="ECO:0000259" key="3">
    <source>
        <dbReference type="Pfam" id="PF21074"/>
    </source>
</evidence>
<dbReference type="GO" id="GO:0006538">
    <property type="term" value="P:L-glutamate catabolic process"/>
    <property type="evidence" value="ECO:0007669"/>
    <property type="project" value="InterPro"/>
</dbReference>
<dbReference type="SUPFAM" id="SSF53223">
    <property type="entry name" value="Aminoacid dehydrogenase-like, N-terminal domain"/>
    <property type="match status" value="1"/>
</dbReference>
<gene>
    <name evidence="7" type="ORF">GV64_16845</name>
</gene>
<dbReference type="Pfam" id="PF21077">
    <property type="entry name" value="GDH_ACT3"/>
    <property type="match status" value="1"/>
</dbReference>
<dbReference type="Proteomes" id="UP000027997">
    <property type="component" value="Unassembled WGS sequence"/>
</dbReference>
<dbReference type="Pfam" id="PF05088">
    <property type="entry name" value="Bac_GDH_CD"/>
    <property type="match status" value="1"/>
</dbReference>
<dbReference type="PANTHER" id="PTHR43403:SF1">
    <property type="entry name" value="NAD-SPECIFIC GLUTAMATE DEHYDROGENASE"/>
    <property type="match status" value="1"/>
</dbReference>
<feature type="domain" description="NAD-glutamate dehydrogenase N-terminal ACT1" evidence="4">
    <location>
        <begin position="35"/>
        <end position="177"/>
    </location>
</feature>
<dbReference type="InterPro" id="IPR024727">
    <property type="entry name" value="NAD_Glu_DH_N_ACT1"/>
</dbReference>
<dbReference type="InterPro" id="IPR049062">
    <property type="entry name" value="NAD_Glu_DH_ACT2"/>
</dbReference>
<dbReference type="SUPFAM" id="SSF51735">
    <property type="entry name" value="NAD(P)-binding Rossmann-fold domains"/>
    <property type="match status" value="1"/>
</dbReference>
<dbReference type="PANTHER" id="PTHR43403">
    <property type="entry name" value="NAD-SPECIFIC GLUTAMATE DEHYDROGENASE"/>
    <property type="match status" value="1"/>
</dbReference>
<dbReference type="InterPro" id="IPR049056">
    <property type="entry name" value="NAD_Glu_DH_HM3"/>
</dbReference>
<comment type="caution">
    <text evidence="7">The sequence shown here is derived from an EMBL/GenBank/DDBJ whole genome shotgun (WGS) entry which is preliminary data.</text>
</comment>
<dbReference type="Pfam" id="PF21073">
    <property type="entry name" value="GDH_HM1"/>
    <property type="match status" value="1"/>
</dbReference>
<feature type="domain" description="NAD-glutamate dehydrogenase ACT3" evidence="6">
    <location>
        <begin position="551"/>
        <end position="628"/>
    </location>
</feature>
<dbReference type="InterPro" id="IPR048381">
    <property type="entry name" value="GDH_C"/>
</dbReference>
<dbReference type="Pfam" id="PF21079">
    <property type="entry name" value="GDH_HM2"/>
    <property type="match status" value="1"/>
</dbReference>
<dbReference type="Pfam" id="PF21074">
    <property type="entry name" value="GDH_C"/>
    <property type="match status" value="1"/>
</dbReference>
<protein>
    <submittedName>
        <fullName evidence="7">NAD-glutamate dehydrogenase</fullName>
    </submittedName>
</protein>
<dbReference type="Pfam" id="PF21078">
    <property type="entry name" value="GDH_HM3"/>
    <property type="match status" value="1"/>
</dbReference>
<dbReference type="InterPro" id="IPR046346">
    <property type="entry name" value="Aminoacid_DH-like_N_sf"/>
</dbReference>
<organism evidence="7 8">
    <name type="scientific">Endozoicomonas elysicola</name>
    <dbReference type="NCBI Taxonomy" id="305900"/>
    <lineage>
        <taxon>Bacteria</taxon>
        <taxon>Pseudomonadati</taxon>
        <taxon>Pseudomonadota</taxon>
        <taxon>Gammaproteobacteria</taxon>
        <taxon>Oceanospirillales</taxon>
        <taxon>Endozoicomonadaceae</taxon>
        <taxon>Endozoicomonas</taxon>
    </lineage>
</organism>
<evidence type="ECO:0000259" key="6">
    <source>
        <dbReference type="Pfam" id="PF21077"/>
    </source>
</evidence>
<evidence type="ECO:0000259" key="4">
    <source>
        <dbReference type="Pfam" id="PF21075"/>
    </source>
</evidence>
<evidence type="ECO:0000256" key="1">
    <source>
        <dbReference type="ARBA" id="ARBA00023002"/>
    </source>
</evidence>
<dbReference type="InterPro" id="IPR049059">
    <property type="entry name" value="NAD_Glu_DH_HM1"/>
</dbReference>
<evidence type="ECO:0000313" key="7">
    <source>
        <dbReference type="EMBL" id="KEI72173.1"/>
    </source>
</evidence>
<dbReference type="EMBL" id="JOJP01000001">
    <property type="protein sequence ID" value="KEI72173.1"/>
    <property type="molecule type" value="Genomic_DNA"/>
</dbReference>
<reference evidence="7 8" key="1">
    <citation type="submission" date="2014-06" db="EMBL/GenBank/DDBJ databases">
        <title>Whole Genome Sequences of Three Symbiotic Endozoicomonas Bacteria.</title>
        <authorList>
            <person name="Neave M.J."/>
            <person name="Apprill A."/>
            <person name="Voolstra C.R."/>
        </authorList>
    </citation>
    <scope>NUCLEOTIDE SEQUENCE [LARGE SCALE GENOMIC DNA]</scope>
    <source>
        <strain evidence="7 8">DSM 22380</strain>
    </source>
</reference>